<dbReference type="InterPro" id="IPR024636">
    <property type="entry name" value="SET_assoc"/>
</dbReference>
<dbReference type="PANTHER" id="PTHR45814:SF2">
    <property type="entry name" value="HISTONE-LYSINE N-METHYLTRANSFERASE SETD1"/>
    <property type="match status" value="1"/>
</dbReference>
<dbReference type="InterPro" id="IPR012677">
    <property type="entry name" value="Nucleotide-bd_a/b_plait_sf"/>
</dbReference>
<dbReference type="EMBL" id="LT598464">
    <property type="protein sequence ID" value="SCU80348.1"/>
    <property type="molecule type" value="Genomic_DNA"/>
</dbReference>
<comment type="catalytic activity">
    <reaction evidence="13">
        <text>N(6),N(6)-dimethyl-L-lysyl(4)-[histone H3] + S-adenosyl-L-methionine = N(6),N(6),N(6)-trimethyl-L-lysyl(4)-[histone H3] + S-adenosyl-L-homocysteine + H(+)</text>
        <dbReference type="Rhea" id="RHEA:60272"/>
        <dbReference type="Rhea" id="RHEA-COMP:15537"/>
        <dbReference type="Rhea" id="RHEA-COMP:15540"/>
        <dbReference type="ChEBI" id="CHEBI:15378"/>
        <dbReference type="ChEBI" id="CHEBI:57856"/>
        <dbReference type="ChEBI" id="CHEBI:59789"/>
        <dbReference type="ChEBI" id="CHEBI:61961"/>
        <dbReference type="ChEBI" id="CHEBI:61976"/>
    </reaction>
</comment>
<dbReference type="PIRSF" id="PIRSF037104">
    <property type="entry name" value="Histone_H3-K4_mtfrase_Set1_fun"/>
    <property type="match status" value="1"/>
</dbReference>
<evidence type="ECO:0000256" key="3">
    <source>
        <dbReference type="ARBA" id="ARBA00012182"/>
    </source>
</evidence>
<gene>
    <name evidence="18" type="ORF">LAMI_0B01904G</name>
</gene>
<dbReference type="InterPro" id="IPR048669">
    <property type="entry name" value="SET1_RBD"/>
</dbReference>
<dbReference type="InterPro" id="IPR044570">
    <property type="entry name" value="Set1-like"/>
</dbReference>
<dbReference type="InterPro" id="IPR003616">
    <property type="entry name" value="Post-SET_dom"/>
</dbReference>
<dbReference type="PROSITE" id="PS50868">
    <property type="entry name" value="POST_SET"/>
    <property type="match status" value="1"/>
</dbReference>
<feature type="compositionally biased region" description="Basic and acidic residues" evidence="15">
    <location>
        <begin position="58"/>
        <end position="73"/>
    </location>
</feature>
<dbReference type="PROSITE" id="PS50280">
    <property type="entry name" value="SET"/>
    <property type="match status" value="1"/>
</dbReference>
<dbReference type="Gene3D" id="2.170.270.10">
    <property type="entry name" value="SET domain"/>
    <property type="match status" value="1"/>
</dbReference>
<feature type="compositionally biased region" description="Basic and acidic residues" evidence="15">
    <location>
        <begin position="625"/>
        <end position="636"/>
    </location>
</feature>
<accession>A0A1G4IUF2</accession>
<keyword evidence="8 14" id="KW-0949">S-adenosyl-L-methionine</keyword>
<dbReference type="GO" id="GO:0032259">
    <property type="term" value="P:methylation"/>
    <property type="evidence" value="ECO:0007669"/>
    <property type="project" value="UniProtKB-KW"/>
</dbReference>
<dbReference type="PROSITE" id="PS51572">
    <property type="entry name" value="SAM_MT43_1"/>
    <property type="match status" value="1"/>
</dbReference>
<evidence type="ECO:0000256" key="7">
    <source>
        <dbReference type="ARBA" id="ARBA00022679"/>
    </source>
</evidence>
<comment type="subcellular location">
    <subcellularLocation>
        <location evidence="2">Chromosome</location>
    </subcellularLocation>
    <subcellularLocation>
        <location evidence="1 14">Nucleus</location>
    </subcellularLocation>
</comment>
<evidence type="ECO:0000256" key="1">
    <source>
        <dbReference type="ARBA" id="ARBA00004123"/>
    </source>
</evidence>
<dbReference type="STRING" id="1230905.A0A1G4IUF2"/>
<comment type="catalytic activity">
    <reaction evidence="11 14">
        <text>L-lysyl(4)-[histone H3] + 3 S-adenosyl-L-methionine = N(6),N(6),N(6)-trimethyl-L-lysyl(4)-[histone H3] + 3 S-adenosyl-L-homocysteine + 3 H(+)</text>
        <dbReference type="Rhea" id="RHEA:60260"/>
        <dbReference type="Rhea" id="RHEA-COMP:15537"/>
        <dbReference type="Rhea" id="RHEA-COMP:15547"/>
        <dbReference type="ChEBI" id="CHEBI:15378"/>
        <dbReference type="ChEBI" id="CHEBI:29969"/>
        <dbReference type="ChEBI" id="CHEBI:57856"/>
        <dbReference type="ChEBI" id="CHEBI:59789"/>
        <dbReference type="ChEBI" id="CHEBI:61961"/>
        <dbReference type="EC" id="2.1.1.354"/>
    </reaction>
</comment>
<evidence type="ECO:0000256" key="9">
    <source>
        <dbReference type="ARBA" id="ARBA00022853"/>
    </source>
</evidence>
<name>A0A1G4IUF2_9SACH</name>
<evidence type="ECO:0000256" key="4">
    <source>
        <dbReference type="ARBA" id="ARBA00015839"/>
    </source>
</evidence>
<evidence type="ECO:0000259" key="17">
    <source>
        <dbReference type="PROSITE" id="PS50868"/>
    </source>
</evidence>
<evidence type="ECO:0000256" key="11">
    <source>
        <dbReference type="ARBA" id="ARBA00047571"/>
    </source>
</evidence>
<reference evidence="18 19" key="1">
    <citation type="submission" date="2016-03" db="EMBL/GenBank/DDBJ databases">
        <authorList>
            <person name="Devillers H."/>
        </authorList>
    </citation>
    <scope>NUCLEOTIDE SEQUENCE [LARGE SCALE GENOMIC DNA]</scope>
    <source>
        <strain evidence="18">CBS 11717</strain>
    </source>
</reference>
<protein>
    <recommendedName>
        <fullName evidence="4 14">Histone-lysine N-methyltransferase, H3 lysine-4 specific</fullName>
        <ecNumber evidence="3 14">2.1.1.354</ecNumber>
    </recommendedName>
</protein>
<evidence type="ECO:0000313" key="19">
    <source>
        <dbReference type="Proteomes" id="UP000191024"/>
    </source>
</evidence>
<proteinExistence type="predicted"/>
<keyword evidence="10 14" id="KW-0539">Nucleus</keyword>
<dbReference type="GO" id="GO:0005694">
    <property type="term" value="C:chromosome"/>
    <property type="evidence" value="ECO:0007669"/>
    <property type="project" value="UniProtKB-SubCell"/>
</dbReference>
<evidence type="ECO:0000256" key="10">
    <source>
        <dbReference type="ARBA" id="ARBA00023242"/>
    </source>
</evidence>
<dbReference type="Pfam" id="PF00856">
    <property type="entry name" value="SET"/>
    <property type="match status" value="1"/>
</dbReference>
<evidence type="ECO:0000256" key="15">
    <source>
        <dbReference type="SAM" id="MobiDB-lite"/>
    </source>
</evidence>
<sequence>MSGYGRRPYISSQKRSRGYGFSKSDYHGDYYGDNRRYNRSLNSGAATSRYEHNMTNTYHDKYGSLPDYKEKSRGNYRPESLQRPLPRLRYNVESFREKYHYFDPVAKRLLHKEEMHSWASDKLPATGYVIMQEDVGGKRRPVMKQRHPEQRAADPRSTGGVNFTASHRKLRRGFAPLARIAYDKNSVGPPAPNEIVVYPVMCEPTAALQDVIIKNYFTTFGEISHFESFNDPNSALPLYVYLIRFTGPHGNLDAPSRSAYKAAKAHEERNYFVAGFKFAVALNKGDCLKQAKDRIIKKNAKQAEKVLVELEKQKQAAAPATAPDKRVPRDLEMAVNGRPCLCVSKKFISIHGVTSEDLKIKLAKYKFSRVLAHPSGIYIVFNDKADANACQVMEHDRLSFISKRRRKPVKIRFQLIIPPKPQARRENKVKSRKVYESQDELIQTATAMILEELKVAVERDIRRRLIGPGVFDTLNPHNFPDVLARRENEQKEKRKSAKAAADEMKSKKETNMNKFDIFNLYGARLKGNRKPRLTKLGSISSKLSSRDNEDGSEKDSGLSKPTAHMLNEEENGSSLQATPKPESTSEDESLSEVEREESPIFNDTFDEHHDKKQKIDTSAATTPESDTKELVLTEPRHEEYARISDKFKPRISHKPLPVYPERYFDIDGHTLLSLLDFQQAIEDEEDMELLTEIVNEDKNELEARSAVTNIEYLVWKLRNMALRQKKVVTAQKAICDSCLDIPLVGKSISFTAQGFKKIPDEQKTLYLPHRRRLHQPLNTVHHHNDVTESTTDVSKTVIENPETENMPEISSSRVNRAMNRRFQQDIEAQKAIIGSESELLTLNQLTKRKKPVTFARSAIHNWGLYALEPIAAKEMIIEYVGEILRQPVSEMREERYLRNGIGSSYLFRVDESTVIDATKKGGIARFINHCCEPSCTARIIRVGGRKRIVIYALRDIAANEELTYDYKFEREADDKERLRCLCGAPSCKGYLN</sequence>
<feature type="region of interest" description="Disordered" evidence="15">
    <location>
        <begin position="140"/>
        <end position="162"/>
    </location>
</feature>
<evidence type="ECO:0000259" key="16">
    <source>
        <dbReference type="PROSITE" id="PS50280"/>
    </source>
</evidence>
<dbReference type="Gene3D" id="3.30.70.330">
    <property type="match status" value="1"/>
</dbReference>
<dbReference type="GO" id="GO:0048188">
    <property type="term" value="C:Set1C/COMPASS complex"/>
    <property type="evidence" value="ECO:0007669"/>
    <property type="project" value="InterPro"/>
</dbReference>
<dbReference type="SUPFAM" id="SSF82199">
    <property type="entry name" value="SET domain"/>
    <property type="match status" value="1"/>
</dbReference>
<evidence type="ECO:0000256" key="13">
    <source>
        <dbReference type="ARBA" id="ARBA00049129"/>
    </source>
</evidence>
<dbReference type="InterPro" id="IPR017111">
    <property type="entry name" value="Set1_fungi"/>
</dbReference>
<feature type="region of interest" description="Disordered" evidence="15">
    <location>
        <begin position="57"/>
        <end position="82"/>
    </location>
</feature>
<feature type="region of interest" description="Disordered" evidence="15">
    <location>
        <begin position="532"/>
        <end position="636"/>
    </location>
</feature>
<dbReference type="OrthoDB" id="308383at2759"/>
<dbReference type="SMART" id="SM00317">
    <property type="entry name" value="SET"/>
    <property type="match status" value="1"/>
</dbReference>
<dbReference type="InterPro" id="IPR046341">
    <property type="entry name" value="SET_dom_sf"/>
</dbReference>
<feature type="domain" description="Post-SET" evidence="17">
    <location>
        <begin position="976"/>
        <end position="992"/>
    </location>
</feature>
<comment type="catalytic activity">
    <reaction evidence="12">
        <text>N(6)-methyl-L-lysyl(4)-[histone H3] + S-adenosyl-L-methionine = N(6),N(6)-dimethyl-L-lysyl(4)-[histone H3] + S-adenosyl-L-homocysteine + H(+)</text>
        <dbReference type="Rhea" id="RHEA:60268"/>
        <dbReference type="Rhea" id="RHEA-COMP:15540"/>
        <dbReference type="Rhea" id="RHEA-COMP:15543"/>
        <dbReference type="ChEBI" id="CHEBI:15378"/>
        <dbReference type="ChEBI" id="CHEBI:57856"/>
        <dbReference type="ChEBI" id="CHEBI:59789"/>
        <dbReference type="ChEBI" id="CHEBI:61929"/>
        <dbReference type="ChEBI" id="CHEBI:61976"/>
    </reaction>
</comment>
<evidence type="ECO:0000256" key="14">
    <source>
        <dbReference type="PIRNR" id="PIRNR037104"/>
    </source>
</evidence>
<dbReference type="Proteomes" id="UP000191024">
    <property type="component" value="Chromosome B"/>
</dbReference>
<dbReference type="InterPro" id="IPR001214">
    <property type="entry name" value="SET_dom"/>
</dbReference>
<dbReference type="Pfam" id="PF11767">
    <property type="entry name" value="SET_assoc"/>
    <property type="match status" value="1"/>
</dbReference>
<keyword evidence="6 14" id="KW-0489">Methyltransferase</keyword>
<organism evidence="18 19">
    <name type="scientific">Lachancea mirantina</name>
    <dbReference type="NCBI Taxonomy" id="1230905"/>
    <lineage>
        <taxon>Eukaryota</taxon>
        <taxon>Fungi</taxon>
        <taxon>Dikarya</taxon>
        <taxon>Ascomycota</taxon>
        <taxon>Saccharomycotina</taxon>
        <taxon>Saccharomycetes</taxon>
        <taxon>Saccharomycetales</taxon>
        <taxon>Saccharomycetaceae</taxon>
        <taxon>Lachancea</taxon>
    </lineage>
</organism>
<keyword evidence="5 14" id="KW-0158">Chromosome</keyword>
<feature type="compositionally biased region" description="Basic and acidic residues" evidence="15">
    <location>
        <begin position="544"/>
        <end position="557"/>
    </location>
</feature>
<dbReference type="GO" id="GO:0140999">
    <property type="term" value="F:histone H3K4 trimethyltransferase activity"/>
    <property type="evidence" value="ECO:0007669"/>
    <property type="project" value="UniProtKB-EC"/>
</dbReference>
<dbReference type="AlphaFoldDB" id="A0A1G4IUF2"/>
<evidence type="ECO:0000256" key="5">
    <source>
        <dbReference type="ARBA" id="ARBA00022454"/>
    </source>
</evidence>
<dbReference type="Pfam" id="PF11764">
    <property type="entry name" value="N-SET"/>
    <property type="match status" value="1"/>
</dbReference>
<keyword evidence="19" id="KW-1185">Reference proteome</keyword>
<keyword evidence="7 14" id="KW-0808">Transferase</keyword>
<dbReference type="SMART" id="SM00508">
    <property type="entry name" value="PostSET"/>
    <property type="match status" value="1"/>
</dbReference>
<evidence type="ECO:0000256" key="2">
    <source>
        <dbReference type="ARBA" id="ARBA00004286"/>
    </source>
</evidence>
<comment type="subunit">
    <text evidence="14">Component of the COMPASS (Set1C) complex.</text>
</comment>
<dbReference type="InterPro" id="IPR024657">
    <property type="entry name" value="COMPASS_Set1_N-SET"/>
</dbReference>
<feature type="compositionally biased region" description="Basic and acidic residues" evidence="15">
    <location>
        <begin position="605"/>
        <end position="615"/>
    </location>
</feature>
<evidence type="ECO:0000256" key="8">
    <source>
        <dbReference type="ARBA" id="ARBA00022691"/>
    </source>
</evidence>
<dbReference type="Pfam" id="PF21569">
    <property type="entry name" value="SET1_RBD"/>
    <property type="match status" value="1"/>
</dbReference>
<evidence type="ECO:0000256" key="6">
    <source>
        <dbReference type="ARBA" id="ARBA00022603"/>
    </source>
</evidence>
<dbReference type="EC" id="2.1.1.354" evidence="3 14"/>
<evidence type="ECO:0000256" key="12">
    <source>
        <dbReference type="ARBA" id="ARBA00047583"/>
    </source>
</evidence>
<keyword evidence="9 14" id="KW-0156">Chromatin regulator</keyword>
<dbReference type="SMART" id="SM01291">
    <property type="entry name" value="N-SET"/>
    <property type="match status" value="1"/>
</dbReference>
<feature type="domain" description="SET" evidence="16">
    <location>
        <begin position="850"/>
        <end position="967"/>
    </location>
</feature>
<comment type="function">
    <text evidence="14">Catalytic component of the COMPASS (Set1C) complex that specifically mono-, di- and trimethylates histone H3 to form H3K4me1/2/3. COMPASS recognizes ubiquitinated H2B on one face of the nucleosome which stimulates the methylation of H3 on the opposing face.</text>
</comment>
<dbReference type="PANTHER" id="PTHR45814">
    <property type="entry name" value="HISTONE-LYSINE N-METHYLTRANSFERASE SETD1"/>
    <property type="match status" value="1"/>
</dbReference>
<feature type="region of interest" description="Disordered" evidence="15">
    <location>
        <begin position="487"/>
        <end position="507"/>
    </location>
</feature>
<evidence type="ECO:0000313" key="18">
    <source>
        <dbReference type="EMBL" id="SCU80348.1"/>
    </source>
</evidence>